<proteinExistence type="predicted"/>
<dbReference type="Proteomes" id="UP001307889">
    <property type="component" value="Chromosome 12"/>
</dbReference>
<sequence length="90" mass="9971">MDEGSLEGSSEGTFCSREILKDPLLQGLQPPRATLQKIIVPRLHNSRCNEHLGRVATNESPHKSATSLPFVRSGLLYFLYGASCRTIFLL</sequence>
<accession>A0ABN7BBT4</accession>
<evidence type="ECO:0000313" key="1">
    <source>
        <dbReference type="EMBL" id="BET01300.1"/>
    </source>
</evidence>
<evidence type="ECO:0000313" key="2">
    <source>
        <dbReference type="Proteomes" id="UP001307889"/>
    </source>
</evidence>
<reference evidence="1 2" key="1">
    <citation type="submission" date="2023-09" db="EMBL/GenBank/DDBJ databases">
        <title>Nesidiocoris tenuis whole genome shotgun sequence.</title>
        <authorList>
            <person name="Shibata T."/>
            <person name="Shimoda M."/>
            <person name="Kobayashi T."/>
            <person name="Uehara T."/>
        </authorList>
    </citation>
    <scope>NUCLEOTIDE SEQUENCE [LARGE SCALE GENOMIC DNA]</scope>
    <source>
        <strain evidence="1 2">Japan</strain>
    </source>
</reference>
<keyword evidence="2" id="KW-1185">Reference proteome</keyword>
<gene>
    <name evidence="1" type="ORF">NTJ_14116</name>
</gene>
<protein>
    <submittedName>
        <fullName evidence="1">Uncharacterized protein</fullName>
    </submittedName>
</protein>
<organism evidence="1 2">
    <name type="scientific">Nesidiocoris tenuis</name>
    <dbReference type="NCBI Taxonomy" id="355587"/>
    <lineage>
        <taxon>Eukaryota</taxon>
        <taxon>Metazoa</taxon>
        <taxon>Ecdysozoa</taxon>
        <taxon>Arthropoda</taxon>
        <taxon>Hexapoda</taxon>
        <taxon>Insecta</taxon>
        <taxon>Pterygota</taxon>
        <taxon>Neoptera</taxon>
        <taxon>Paraneoptera</taxon>
        <taxon>Hemiptera</taxon>
        <taxon>Heteroptera</taxon>
        <taxon>Panheteroptera</taxon>
        <taxon>Cimicomorpha</taxon>
        <taxon>Miridae</taxon>
        <taxon>Dicyphina</taxon>
        <taxon>Nesidiocoris</taxon>
    </lineage>
</organism>
<dbReference type="EMBL" id="AP028920">
    <property type="protein sequence ID" value="BET01300.1"/>
    <property type="molecule type" value="Genomic_DNA"/>
</dbReference>
<name>A0ABN7BBT4_9HEMI</name>